<dbReference type="EMBL" id="MU394299">
    <property type="protein sequence ID" value="KAI6088749.1"/>
    <property type="molecule type" value="Genomic_DNA"/>
</dbReference>
<evidence type="ECO:0000313" key="2">
    <source>
        <dbReference type="Proteomes" id="UP001497680"/>
    </source>
</evidence>
<organism evidence="1 2">
    <name type="scientific">Hypoxylon rubiginosum</name>
    <dbReference type="NCBI Taxonomy" id="110542"/>
    <lineage>
        <taxon>Eukaryota</taxon>
        <taxon>Fungi</taxon>
        <taxon>Dikarya</taxon>
        <taxon>Ascomycota</taxon>
        <taxon>Pezizomycotina</taxon>
        <taxon>Sordariomycetes</taxon>
        <taxon>Xylariomycetidae</taxon>
        <taxon>Xylariales</taxon>
        <taxon>Hypoxylaceae</taxon>
        <taxon>Hypoxylon</taxon>
    </lineage>
</organism>
<proteinExistence type="predicted"/>
<comment type="caution">
    <text evidence="1">The sequence shown here is derived from an EMBL/GenBank/DDBJ whole genome shotgun (WGS) entry which is preliminary data.</text>
</comment>
<sequence length="499" mass="56463">MAEFTSQGGILRGQDVVSILFPVAVIPLLFLLRSVFFYVKARSQFPGPPIRNFWVGNLDQTMANDVHEKWLQWNREYGPIFQTWNSPFSRVIYIGDPHIITEITTLNWPKSSAQYAGFRPLSGDALFVQTNHEKWRIQSKRLAPAFQPHVIQAQRPCLAKHLSNFVRAMDVVAEQNTVVDLSSLHILLTLDFVGDIAFGTNLHAISQGRDCRILQLFEIILPELMKCGLFPLRGRFPILQKTRLMYRAIAELRSMAEKAIKDARQKGDEALGTSPRKKISDILATQREPDESYTFSSKELCDNYIAFLVAGGDPTAHTMSFLIYQVLCHPLVLKKVRAEIDANIPFDTTVPSISQVNLPYLNMVIKETLRYSSPGFGTFRVCPVDTTIAGVTLPANTTLALWNPAVHRDPKLWDNADEFDPERWQSGQPKVRGSYFPFSSGPRSCIGQGLAMLEMTMTLATVFRRYDLSLESGFQMEYLPSFTLKPKNGLLVRAILRKF</sequence>
<protein>
    <submittedName>
        <fullName evidence="1">Cytochrome P450 46A1</fullName>
    </submittedName>
</protein>
<gene>
    <name evidence="1" type="ORF">F4821DRAFT_232895</name>
</gene>
<dbReference type="Proteomes" id="UP001497680">
    <property type="component" value="Unassembled WGS sequence"/>
</dbReference>
<name>A0ACC0D7P1_9PEZI</name>
<keyword evidence="2" id="KW-1185">Reference proteome</keyword>
<reference evidence="1 2" key="1">
    <citation type="journal article" date="2022" name="New Phytol.">
        <title>Ecological generalism drives hyperdiversity of secondary metabolite gene clusters in xylarialean endophytes.</title>
        <authorList>
            <person name="Franco M.E.E."/>
            <person name="Wisecaver J.H."/>
            <person name="Arnold A.E."/>
            <person name="Ju Y.M."/>
            <person name="Slot J.C."/>
            <person name="Ahrendt S."/>
            <person name="Moore L.P."/>
            <person name="Eastman K.E."/>
            <person name="Scott K."/>
            <person name="Konkel Z."/>
            <person name="Mondo S.J."/>
            <person name="Kuo A."/>
            <person name="Hayes R.D."/>
            <person name="Haridas S."/>
            <person name="Andreopoulos B."/>
            <person name="Riley R."/>
            <person name="LaButti K."/>
            <person name="Pangilinan J."/>
            <person name="Lipzen A."/>
            <person name="Amirebrahimi M."/>
            <person name="Yan J."/>
            <person name="Adam C."/>
            <person name="Keymanesh K."/>
            <person name="Ng V."/>
            <person name="Louie K."/>
            <person name="Northen T."/>
            <person name="Drula E."/>
            <person name="Henrissat B."/>
            <person name="Hsieh H.M."/>
            <person name="Youens-Clark K."/>
            <person name="Lutzoni F."/>
            <person name="Miadlikowska J."/>
            <person name="Eastwood D.C."/>
            <person name="Hamelin R.C."/>
            <person name="Grigoriev I.V."/>
            <person name="U'Ren J.M."/>
        </authorList>
    </citation>
    <scope>NUCLEOTIDE SEQUENCE [LARGE SCALE GENOMIC DNA]</scope>
    <source>
        <strain evidence="1 2">ER1909</strain>
    </source>
</reference>
<accession>A0ACC0D7P1</accession>
<evidence type="ECO:0000313" key="1">
    <source>
        <dbReference type="EMBL" id="KAI6088749.1"/>
    </source>
</evidence>